<proteinExistence type="predicted"/>
<dbReference type="EMBL" id="BAAALM010000002">
    <property type="protein sequence ID" value="GAA1193344.1"/>
    <property type="molecule type" value="Genomic_DNA"/>
</dbReference>
<keyword evidence="2" id="KW-0812">Transmembrane</keyword>
<evidence type="ECO:0000313" key="3">
    <source>
        <dbReference type="EMBL" id="GAA1193344.1"/>
    </source>
</evidence>
<feature type="region of interest" description="Disordered" evidence="1">
    <location>
        <begin position="144"/>
        <end position="281"/>
    </location>
</feature>
<feature type="compositionally biased region" description="Low complexity" evidence="1">
    <location>
        <begin position="81"/>
        <end position="93"/>
    </location>
</feature>
<evidence type="ECO:0000313" key="4">
    <source>
        <dbReference type="Proteomes" id="UP001500467"/>
    </source>
</evidence>
<feature type="compositionally biased region" description="Low complexity" evidence="1">
    <location>
        <begin position="328"/>
        <end position="353"/>
    </location>
</feature>
<feature type="region of interest" description="Disordered" evidence="1">
    <location>
        <begin position="315"/>
        <end position="363"/>
    </location>
</feature>
<feature type="compositionally biased region" description="Basic and acidic residues" evidence="1">
    <location>
        <begin position="154"/>
        <end position="164"/>
    </location>
</feature>
<comment type="caution">
    <text evidence="3">The sequence shown here is derived from an EMBL/GenBank/DDBJ whole genome shotgun (WGS) entry which is preliminary data.</text>
</comment>
<feature type="compositionally biased region" description="Polar residues" evidence="1">
    <location>
        <begin position="318"/>
        <end position="327"/>
    </location>
</feature>
<keyword evidence="4" id="KW-1185">Reference proteome</keyword>
<evidence type="ECO:0000256" key="1">
    <source>
        <dbReference type="SAM" id="MobiDB-lite"/>
    </source>
</evidence>
<organism evidence="3 4">
    <name type="scientific">Prauserella alba</name>
    <dbReference type="NCBI Taxonomy" id="176898"/>
    <lineage>
        <taxon>Bacteria</taxon>
        <taxon>Bacillati</taxon>
        <taxon>Actinomycetota</taxon>
        <taxon>Actinomycetes</taxon>
        <taxon>Pseudonocardiales</taxon>
        <taxon>Pseudonocardiaceae</taxon>
        <taxon>Prauserella</taxon>
    </lineage>
</organism>
<name>A0ABP4FRD8_9PSEU</name>
<feature type="region of interest" description="Disordered" evidence="1">
    <location>
        <begin position="32"/>
        <end position="132"/>
    </location>
</feature>
<dbReference type="Proteomes" id="UP001500467">
    <property type="component" value="Unassembled WGS sequence"/>
</dbReference>
<feature type="compositionally biased region" description="Low complexity" evidence="1">
    <location>
        <begin position="144"/>
        <end position="153"/>
    </location>
</feature>
<feature type="compositionally biased region" description="Basic and acidic residues" evidence="1">
    <location>
        <begin position="34"/>
        <end position="48"/>
    </location>
</feature>
<feature type="transmembrane region" description="Helical" evidence="2">
    <location>
        <begin position="283"/>
        <end position="306"/>
    </location>
</feature>
<gene>
    <name evidence="3" type="ORF">GCM10009675_04990</name>
</gene>
<feature type="compositionally biased region" description="Low complexity" evidence="1">
    <location>
        <begin position="100"/>
        <end position="114"/>
    </location>
</feature>
<evidence type="ECO:0000256" key="2">
    <source>
        <dbReference type="SAM" id="Phobius"/>
    </source>
</evidence>
<keyword evidence="2" id="KW-0472">Membrane</keyword>
<sequence length="450" mass="47127">MRRAGTTDYPQLRAGMQNSAALRIFHRTAAVARARRDPAVPADVDRTTRPPATGTHALIDMRRDVGGPRRRSSPHARTRHSAPGPAPRASRSTPPHRPARPATPRVTTPTARTGRLPRPATAGRAQPPRNTTVMSDLLGAADVTADADVTDGGTRVDEWPERTRIRSGSTEGTTVRADGKGTRMTYPPQQPGQPDPYGQQPGPYGQQPDPYGQQPGPYGQPGPQHYGQQPPQPGPYGQQDPYGQQQFGQQPYGGQQFGQQPYGAHPGGPGGPGGEPPKKKTGLIAGISAGAVVLLAGVFAFTAWVAPGFLLDDEEQSADGNNNASPATSQSGEPTSSGSETSPETETSESAQSGERAPGAKTTPEATAQVIVAGFNAGDRQAVSETICLSKPQDVPPIPDGVQIEIAGSAQVSGDAAKVPAKNATQNRDYFIVLKNEGGAWCYLGDQVTS</sequence>
<protein>
    <submittedName>
        <fullName evidence="3">Uncharacterized protein</fullName>
    </submittedName>
</protein>
<keyword evidence="2" id="KW-1133">Transmembrane helix</keyword>
<accession>A0ABP4FRD8</accession>
<reference evidence="4" key="1">
    <citation type="journal article" date="2019" name="Int. J. Syst. Evol. Microbiol.">
        <title>The Global Catalogue of Microorganisms (GCM) 10K type strain sequencing project: providing services to taxonomists for standard genome sequencing and annotation.</title>
        <authorList>
            <consortium name="The Broad Institute Genomics Platform"/>
            <consortium name="The Broad Institute Genome Sequencing Center for Infectious Disease"/>
            <person name="Wu L."/>
            <person name="Ma J."/>
        </authorList>
    </citation>
    <scope>NUCLEOTIDE SEQUENCE [LARGE SCALE GENOMIC DNA]</scope>
    <source>
        <strain evidence="4">JCM 13022</strain>
    </source>
</reference>
<feature type="compositionally biased region" description="Low complexity" evidence="1">
    <location>
        <begin position="195"/>
        <end position="264"/>
    </location>
</feature>
<feature type="compositionally biased region" description="Basic residues" evidence="1">
    <location>
        <begin position="68"/>
        <end position="80"/>
    </location>
</feature>